<accession>M2Y1V7</accession>
<organism evidence="2 3">
    <name type="scientific">Dothistroma septosporum (strain NZE10 / CBS 128990)</name>
    <name type="common">Red band needle blight fungus</name>
    <name type="synonym">Mycosphaerella pini</name>
    <dbReference type="NCBI Taxonomy" id="675120"/>
    <lineage>
        <taxon>Eukaryota</taxon>
        <taxon>Fungi</taxon>
        <taxon>Dikarya</taxon>
        <taxon>Ascomycota</taxon>
        <taxon>Pezizomycotina</taxon>
        <taxon>Dothideomycetes</taxon>
        <taxon>Dothideomycetidae</taxon>
        <taxon>Mycosphaerellales</taxon>
        <taxon>Mycosphaerellaceae</taxon>
        <taxon>Dothistroma</taxon>
    </lineage>
</organism>
<evidence type="ECO:0000313" key="2">
    <source>
        <dbReference type="EMBL" id="EME39289.1"/>
    </source>
</evidence>
<dbReference type="HOGENOM" id="CLU_2483328_0_0_1"/>
<keyword evidence="3" id="KW-1185">Reference proteome</keyword>
<feature type="region of interest" description="Disordered" evidence="1">
    <location>
        <begin position="61"/>
        <end position="87"/>
    </location>
</feature>
<dbReference type="Proteomes" id="UP000016933">
    <property type="component" value="Unassembled WGS sequence"/>
</dbReference>
<dbReference type="EMBL" id="KB446545">
    <property type="protein sequence ID" value="EME39289.1"/>
    <property type="molecule type" value="Genomic_DNA"/>
</dbReference>
<evidence type="ECO:0000313" key="3">
    <source>
        <dbReference type="Proteomes" id="UP000016933"/>
    </source>
</evidence>
<reference evidence="2 3" key="2">
    <citation type="journal article" date="2012" name="PLoS Pathog.">
        <title>Diverse lifestyles and strategies of plant pathogenesis encoded in the genomes of eighteen Dothideomycetes fungi.</title>
        <authorList>
            <person name="Ohm R.A."/>
            <person name="Feau N."/>
            <person name="Henrissat B."/>
            <person name="Schoch C.L."/>
            <person name="Horwitz B.A."/>
            <person name="Barry K.W."/>
            <person name="Condon B.J."/>
            <person name="Copeland A.C."/>
            <person name="Dhillon B."/>
            <person name="Glaser F."/>
            <person name="Hesse C.N."/>
            <person name="Kosti I."/>
            <person name="LaButti K."/>
            <person name="Lindquist E.A."/>
            <person name="Lucas S."/>
            <person name="Salamov A.A."/>
            <person name="Bradshaw R.E."/>
            <person name="Ciuffetti L."/>
            <person name="Hamelin R.C."/>
            <person name="Kema G.H.J."/>
            <person name="Lawrence C."/>
            <person name="Scott J.A."/>
            <person name="Spatafora J.W."/>
            <person name="Turgeon B.G."/>
            <person name="de Wit P.J.G.M."/>
            <person name="Zhong S."/>
            <person name="Goodwin S.B."/>
            <person name="Grigoriev I.V."/>
        </authorList>
    </citation>
    <scope>NUCLEOTIDE SEQUENCE [LARGE SCALE GENOMIC DNA]</scope>
    <source>
        <strain evidence="3">NZE10 / CBS 128990</strain>
    </source>
</reference>
<sequence length="87" mass="9718">MELPTNIVSKLTGKSDLEDKIKELEKRIEVKDIERDAWVSAVEGLKIQLANALDEIKRLKSESQEEKITEQRSDNAGEAHGGNGSKK</sequence>
<proteinExistence type="predicted"/>
<protein>
    <submittedName>
        <fullName evidence="2">Uncharacterized protein</fullName>
    </submittedName>
</protein>
<evidence type="ECO:0000256" key="1">
    <source>
        <dbReference type="SAM" id="MobiDB-lite"/>
    </source>
</evidence>
<feature type="compositionally biased region" description="Basic and acidic residues" evidence="1">
    <location>
        <begin position="61"/>
        <end position="77"/>
    </location>
</feature>
<name>M2Y1V7_DOTSN</name>
<reference evidence="3" key="1">
    <citation type="journal article" date="2012" name="PLoS Genet.">
        <title>The genomes of the fungal plant pathogens Cladosporium fulvum and Dothistroma septosporum reveal adaptation to different hosts and lifestyles but also signatures of common ancestry.</title>
        <authorList>
            <person name="de Wit P.J.G.M."/>
            <person name="van der Burgt A."/>
            <person name="Oekmen B."/>
            <person name="Stergiopoulos I."/>
            <person name="Abd-Elsalam K.A."/>
            <person name="Aerts A.L."/>
            <person name="Bahkali A.H."/>
            <person name="Beenen H.G."/>
            <person name="Chettri P."/>
            <person name="Cox M.P."/>
            <person name="Datema E."/>
            <person name="de Vries R.P."/>
            <person name="Dhillon B."/>
            <person name="Ganley A.R."/>
            <person name="Griffiths S.A."/>
            <person name="Guo Y."/>
            <person name="Hamelin R.C."/>
            <person name="Henrissat B."/>
            <person name="Kabir M.S."/>
            <person name="Jashni M.K."/>
            <person name="Kema G."/>
            <person name="Klaubauf S."/>
            <person name="Lapidus A."/>
            <person name="Levasseur A."/>
            <person name="Lindquist E."/>
            <person name="Mehrabi R."/>
            <person name="Ohm R.A."/>
            <person name="Owen T.J."/>
            <person name="Salamov A."/>
            <person name="Schwelm A."/>
            <person name="Schijlen E."/>
            <person name="Sun H."/>
            <person name="van den Burg H.A."/>
            <person name="van Ham R.C.H.J."/>
            <person name="Zhang S."/>
            <person name="Goodwin S.B."/>
            <person name="Grigoriev I.V."/>
            <person name="Collemare J."/>
            <person name="Bradshaw R.E."/>
        </authorList>
    </citation>
    <scope>NUCLEOTIDE SEQUENCE [LARGE SCALE GENOMIC DNA]</scope>
    <source>
        <strain evidence="3">NZE10 / CBS 128990</strain>
    </source>
</reference>
<dbReference type="AlphaFoldDB" id="M2Y1V7"/>
<gene>
    <name evidence="2" type="ORF">DOTSEDRAFT_179759</name>
</gene>